<evidence type="ECO:0000313" key="4">
    <source>
        <dbReference type="Proteomes" id="UP001596012"/>
    </source>
</evidence>
<keyword evidence="4" id="KW-1185">Reference proteome</keyword>
<protein>
    <recommendedName>
        <fullName evidence="5">Secreted protein</fullName>
    </recommendedName>
</protein>
<name>A0ABV8YTC5_9ACTN</name>
<dbReference type="EMBL" id="JBHSFG010000044">
    <property type="protein sequence ID" value="MFC4467760.1"/>
    <property type="molecule type" value="Genomic_DNA"/>
</dbReference>
<keyword evidence="2" id="KW-0812">Transmembrane</keyword>
<keyword evidence="2" id="KW-1133">Transmembrane helix</keyword>
<feature type="transmembrane region" description="Helical" evidence="2">
    <location>
        <begin position="32"/>
        <end position="53"/>
    </location>
</feature>
<dbReference type="RefSeq" id="WP_386345288.1">
    <property type="nucleotide sequence ID" value="NZ_JBHSFG010000044.1"/>
</dbReference>
<proteinExistence type="predicted"/>
<evidence type="ECO:0008006" key="5">
    <source>
        <dbReference type="Google" id="ProtNLM"/>
    </source>
</evidence>
<reference evidence="4" key="1">
    <citation type="journal article" date="2019" name="Int. J. Syst. Evol. Microbiol.">
        <title>The Global Catalogue of Microorganisms (GCM) 10K type strain sequencing project: providing services to taxonomists for standard genome sequencing and annotation.</title>
        <authorList>
            <consortium name="The Broad Institute Genomics Platform"/>
            <consortium name="The Broad Institute Genome Sequencing Center for Infectious Disease"/>
            <person name="Wu L."/>
            <person name="Ma J."/>
        </authorList>
    </citation>
    <scope>NUCLEOTIDE SEQUENCE [LARGE SCALE GENOMIC DNA]</scope>
    <source>
        <strain evidence="4">DT43</strain>
    </source>
</reference>
<feature type="region of interest" description="Disordered" evidence="1">
    <location>
        <begin position="68"/>
        <end position="117"/>
    </location>
</feature>
<keyword evidence="2" id="KW-0472">Membrane</keyword>
<evidence type="ECO:0000256" key="2">
    <source>
        <dbReference type="SAM" id="Phobius"/>
    </source>
</evidence>
<feature type="transmembrane region" description="Helical" evidence="2">
    <location>
        <begin position="7"/>
        <end position="26"/>
    </location>
</feature>
<gene>
    <name evidence="3" type="ORF">ACFPH6_25065</name>
</gene>
<sequence>MSQGWKITVIVLAAAGVVSTPLAWLLDSPDAGQLAGASIQAAVGIAALTWALFQHPSNHADDMALRTGEAQASGRGTAVTGVKRPQGRGDGTARAEKTGNATAADDGSSAVSGIDYT</sequence>
<organism evidence="3 4">
    <name type="scientific">Streptomyces xiangluensis</name>
    <dbReference type="NCBI Taxonomy" id="2665720"/>
    <lineage>
        <taxon>Bacteria</taxon>
        <taxon>Bacillati</taxon>
        <taxon>Actinomycetota</taxon>
        <taxon>Actinomycetes</taxon>
        <taxon>Kitasatosporales</taxon>
        <taxon>Streptomycetaceae</taxon>
        <taxon>Streptomyces</taxon>
    </lineage>
</organism>
<evidence type="ECO:0000313" key="3">
    <source>
        <dbReference type="EMBL" id="MFC4467760.1"/>
    </source>
</evidence>
<accession>A0ABV8YTC5</accession>
<dbReference type="Proteomes" id="UP001596012">
    <property type="component" value="Unassembled WGS sequence"/>
</dbReference>
<evidence type="ECO:0000256" key="1">
    <source>
        <dbReference type="SAM" id="MobiDB-lite"/>
    </source>
</evidence>
<comment type="caution">
    <text evidence="3">The sequence shown here is derived from an EMBL/GenBank/DDBJ whole genome shotgun (WGS) entry which is preliminary data.</text>
</comment>